<gene>
    <name evidence="6" type="ORF">SLINC_2327</name>
</gene>
<dbReference type="PROSITE" id="PS50893">
    <property type="entry name" value="ABC_TRANSPORTER_2"/>
    <property type="match status" value="1"/>
</dbReference>
<dbReference type="SUPFAM" id="SSF52540">
    <property type="entry name" value="P-loop containing nucleoside triphosphate hydrolases"/>
    <property type="match status" value="1"/>
</dbReference>
<dbReference type="AlphaFoldDB" id="A0A1B1M7E5"/>
<dbReference type="STRING" id="1915.SLINC_2327"/>
<evidence type="ECO:0000313" key="6">
    <source>
        <dbReference type="EMBL" id="ANS64551.1"/>
    </source>
</evidence>
<dbReference type="GO" id="GO:0015658">
    <property type="term" value="F:branched-chain amino acid transmembrane transporter activity"/>
    <property type="evidence" value="ECO:0007669"/>
    <property type="project" value="InterPro"/>
</dbReference>
<dbReference type="GO" id="GO:0016887">
    <property type="term" value="F:ATP hydrolysis activity"/>
    <property type="evidence" value="ECO:0007669"/>
    <property type="project" value="InterPro"/>
</dbReference>
<evidence type="ECO:0000256" key="4">
    <source>
        <dbReference type="ARBA" id="ARBA00022840"/>
    </source>
</evidence>
<dbReference type="InterPro" id="IPR027417">
    <property type="entry name" value="P-loop_NTPase"/>
</dbReference>
<dbReference type="PROSITE" id="PS00211">
    <property type="entry name" value="ABC_TRANSPORTER_1"/>
    <property type="match status" value="1"/>
</dbReference>
<dbReference type="PANTHER" id="PTHR43820">
    <property type="entry name" value="HIGH-AFFINITY BRANCHED-CHAIN AMINO ACID TRANSPORT ATP-BINDING PROTEIN LIVF"/>
    <property type="match status" value="1"/>
</dbReference>
<dbReference type="GO" id="GO:0015807">
    <property type="term" value="P:L-amino acid transport"/>
    <property type="evidence" value="ECO:0007669"/>
    <property type="project" value="TreeGrafter"/>
</dbReference>
<dbReference type="Gene3D" id="3.40.50.300">
    <property type="entry name" value="P-loop containing nucleotide triphosphate hydrolases"/>
    <property type="match status" value="1"/>
</dbReference>
<keyword evidence="7" id="KW-1185">Reference proteome</keyword>
<dbReference type="PANTHER" id="PTHR43820:SF3">
    <property type="entry name" value="BRANCHED-CHAIN AMINO ACID TRANSPORT SYSTEM,ATP-BINDING PROTEIN"/>
    <property type="match status" value="1"/>
</dbReference>
<evidence type="ECO:0000256" key="3">
    <source>
        <dbReference type="ARBA" id="ARBA00022741"/>
    </source>
</evidence>
<protein>
    <submittedName>
        <fullName evidence="6">Branched-chain amino acid ABC transporter ATP-binding protein</fullName>
    </submittedName>
</protein>
<dbReference type="Proteomes" id="UP000092598">
    <property type="component" value="Chromosome"/>
</dbReference>
<dbReference type="GO" id="GO:0005524">
    <property type="term" value="F:ATP binding"/>
    <property type="evidence" value="ECO:0007669"/>
    <property type="project" value="UniProtKB-KW"/>
</dbReference>
<keyword evidence="2" id="KW-0813">Transport</keyword>
<keyword evidence="3" id="KW-0547">Nucleotide-binding</keyword>
<dbReference type="InterPro" id="IPR003593">
    <property type="entry name" value="AAA+_ATPase"/>
</dbReference>
<dbReference type="RefSeq" id="WP_067430763.1">
    <property type="nucleotide sequence ID" value="NZ_CP016438.1"/>
</dbReference>
<comment type="similarity">
    <text evidence="1">Belongs to the ABC transporter superfamily.</text>
</comment>
<proteinExistence type="inferred from homology"/>
<dbReference type="EMBL" id="CP016438">
    <property type="protein sequence ID" value="ANS64551.1"/>
    <property type="molecule type" value="Genomic_DNA"/>
</dbReference>
<dbReference type="InterPro" id="IPR030660">
    <property type="entry name" value="ABC_branched_ATPase_LivF/BraG"/>
</dbReference>
<dbReference type="InterPro" id="IPR003439">
    <property type="entry name" value="ABC_transporter-like_ATP-bd"/>
</dbReference>
<evidence type="ECO:0000256" key="1">
    <source>
        <dbReference type="ARBA" id="ARBA00005417"/>
    </source>
</evidence>
<dbReference type="CDD" id="cd03224">
    <property type="entry name" value="ABC_TM1139_LivF_branched"/>
    <property type="match status" value="1"/>
</dbReference>
<dbReference type="OrthoDB" id="9776369at2"/>
<keyword evidence="4 6" id="KW-0067">ATP-binding</keyword>
<accession>A0A1B1M7E5</accession>
<sequence length="238" mass="25612">MTALLEVEDLRVSYGKIEAVKGISFSVEAGQVVTLIGTNGAGKTTTLRTLSGLLKPASGKIMFDGKPLNGIPAHKIVSFGLAHSPEGRHIFPRLTIFENLQLGAFLRKDKEGIEKDIQRAYDLFPILGERRSQAAGTLSGGEQQMLAMGRALMSQPKLLMLDEPSMGLSPIMMQKIMATIVELKSQGTTILLVEQNAQAALSLADQGHVMEVGNIVLSGTGQDLLHDESVRKAYLGED</sequence>
<name>A0A1B1M7E5_STRLN</name>
<dbReference type="Pfam" id="PF00005">
    <property type="entry name" value="ABC_tran"/>
    <property type="match status" value="1"/>
</dbReference>
<organism evidence="6 7">
    <name type="scientific">Streptomyces lincolnensis</name>
    <dbReference type="NCBI Taxonomy" id="1915"/>
    <lineage>
        <taxon>Bacteria</taxon>
        <taxon>Bacillati</taxon>
        <taxon>Actinomycetota</taxon>
        <taxon>Actinomycetes</taxon>
        <taxon>Kitasatosporales</taxon>
        <taxon>Streptomycetaceae</taxon>
        <taxon>Streptomyces</taxon>
    </lineage>
</organism>
<evidence type="ECO:0000256" key="5">
    <source>
        <dbReference type="ARBA" id="ARBA00022970"/>
    </source>
</evidence>
<evidence type="ECO:0000313" key="7">
    <source>
        <dbReference type="Proteomes" id="UP000092598"/>
    </source>
</evidence>
<dbReference type="PIRSF" id="PIRSF039137">
    <property type="entry name" value="ABC_branched_ATPase"/>
    <property type="match status" value="1"/>
</dbReference>
<reference evidence="6 7" key="1">
    <citation type="submission" date="2016-07" db="EMBL/GenBank/DDBJ databases">
        <title>Enhancement of antibiotic productionsby engineered nitrateutilization in actinobacteria.</title>
        <authorList>
            <person name="Meng S.C."/>
        </authorList>
    </citation>
    <scope>NUCLEOTIDE SEQUENCE [LARGE SCALE GENOMIC DNA]</scope>
    <source>
        <strain evidence="6 7">NRRL 2936</strain>
    </source>
</reference>
<dbReference type="PATRIC" id="fig|1915.4.peg.2587"/>
<dbReference type="InterPro" id="IPR017871">
    <property type="entry name" value="ABC_transporter-like_CS"/>
</dbReference>
<dbReference type="InterPro" id="IPR052156">
    <property type="entry name" value="BCAA_Transport_ATP-bd_LivF"/>
</dbReference>
<dbReference type="SMART" id="SM00382">
    <property type="entry name" value="AAA"/>
    <property type="match status" value="1"/>
</dbReference>
<keyword evidence="5" id="KW-0029">Amino-acid transport</keyword>
<evidence type="ECO:0000256" key="2">
    <source>
        <dbReference type="ARBA" id="ARBA00022448"/>
    </source>
</evidence>
<dbReference type="KEGG" id="sls:SLINC_2327"/>